<feature type="transmembrane region" description="Helical" evidence="6">
    <location>
        <begin position="600"/>
        <end position="619"/>
    </location>
</feature>
<feature type="transmembrane region" description="Helical" evidence="6">
    <location>
        <begin position="745"/>
        <end position="764"/>
    </location>
</feature>
<feature type="transmembrane region" description="Helical" evidence="6">
    <location>
        <begin position="1074"/>
        <end position="1092"/>
    </location>
</feature>
<keyword evidence="2 6" id="KW-0812">Transmembrane</keyword>
<comment type="caution">
    <text evidence="8">The sequence shown here is derived from an EMBL/GenBank/DDBJ whole genome shotgun (WGS) entry which is preliminary data.</text>
</comment>
<feature type="transmembrane region" description="Helical" evidence="6">
    <location>
        <begin position="402"/>
        <end position="423"/>
    </location>
</feature>
<dbReference type="GO" id="GO:0022857">
    <property type="term" value="F:transmembrane transporter activity"/>
    <property type="evidence" value="ECO:0007669"/>
    <property type="project" value="InterPro"/>
</dbReference>
<dbReference type="EMBL" id="JACKWZ010000069">
    <property type="protein sequence ID" value="KAF9417558.1"/>
    <property type="molecule type" value="Genomic_DNA"/>
</dbReference>
<feature type="domain" description="Major facilitator superfamily (MFS) profile" evidence="7">
    <location>
        <begin position="673"/>
        <end position="1098"/>
    </location>
</feature>
<evidence type="ECO:0000256" key="4">
    <source>
        <dbReference type="ARBA" id="ARBA00023136"/>
    </source>
</evidence>
<keyword evidence="3 6" id="KW-1133">Transmembrane helix</keyword>
<feature type="transmembrane region" description="Helical" evidence="6">
    <location>
        <begin position="1009"/>
        <end position="1033"/>
    </location>
</feature>
<dbReference type="PROSITE" id="PS50850">
    <property type="entry name" value="MFS"/>
    <property type="match status" value="2"/>
</dbReference>
<evidence type="ECO:0000259" key="7">
    <source>
        <dbReference type="PROSITE" id="PS50850"/>
    </source>
</evidence>
<dbReference type="AlphaFoldDB" id="A0A835L6L6"/>
<gene>
    <name evidence="8" type="ORF">HW555_005388</name>
</gene>
<dbReference type="FunFam" id="1.20.1250.20:FF:000023">
    <property type="entry name" value="Solute carrier family 22 member 6"/>
    <property type="match status" value="1"/>
</dbReference>
<dbReference type="GO" id="GO:0016020">
    <property type="term" value="C:membrane"/>
    <property type="evidence" value="ECO:0007669"/>
    <property type="project" value="UniProtKB-SubCell"/>
</dbReference>
<feature type="transmembrane region" description="Helical" evidence="6">
    <location>
        <begin position="455"/>
        <end position="479"/>
    </location>
</feature>
<feature type="transmembrane region" description="Helical" evidence="6">
    <location>
        <begin position="520"/>
        <end position="538"/>
    </location>
</feature>
<sequence>MEDAQSDRKRDVDNESAPSSPRRVVELDTILVEEIGQFGRYQLRTFLLAVVLVQFVAWSAVEYIFTTSRITTRCLIPECEGEATEFSPYWLANAIPPGSSEGSFDNCHRYENLTALPRQVESDTCPSSLFDRNRRIACDQYVYQNKFSVVYDYGLACEEWKRSLIGTVRTFGTLTALPITGFISDRWGRRVALTINAFNTAWLGVTRYWADTYIGFMMSEFIEATFGSGGFSCVYILMMELVGPKFRVAAGAAMNTCFALGQVTMGLIAWAVPDWRNLTLALYIPQFITIFYYWLISESVRWYMSKGRFDESEALLRKVARVNRKQISEKSLEALRHTAEEKLRVSAEEAEKKGGETWLIVQVFRHKRILIRVLISPIWWITTTFIYYGLSLNAVNMSGNRYLNYVAVSAVEIPGFWISYFLMDKIGRKPVLTGAFWLCAACQIAYIFIPQDLFGVSLTVYLIAKCSIAMVMTSVYVYTAELYPTKHRHSLFAFSSMMGRIGSMVAPLTPAFGAEWFEELPFVLFGSFALLSGILIFFTPETLGSTLPDTFAQAEEIGRKEKTDKKSDADEDPDKQKRVELDTILIKEIGQFGKYQLRTFLLSSVLVLFIAWSSVEYIFTTARITTRCLITECEEESTEFSPYWLVNAVPPGISEGSFDNCQRYGNLTALPRLIESDTCPSSLFNRNIRIPCNDFVYQNTHSVVYDFGLACDEWRRTLIGTMRTLGTLTALPIAGFISDRWGRRVALTITAFNTAWLGVTRYWANTYIGFILSQFFESTFGSGGFSCVYILMMELVGPKYRVAVGAAMNTCFAIGQVLLGFIAWGVPNWRKLTLTLYIPQLITIFYYWIISESVRWYMSKGRFDESEALLRKVAKVNGKQISEKTLEALRHTAAEKLRISAEEAAKQSGGTWLVVQVFRHKIILLRVLISPIWWITTTFIYYGLSLNAVNMSGNRYLNFVAVSAVEIPGFWISYFLMDRIGRKPVLTGAFWLCAACQIAYIFIPRDLYAASLTVYLIAKCSIAIVATSVYVYTAELYPTKHRHSLFAFSSMMGRIGSIVAPLTPAFGAEWFEELPFVLFASFALVSGILIFLTPETLGTTLPDTLEQAEDIGRQEIRK</sequence>
<feature type="transmembrane region" description="Helical" evidence="6">
    <location>
        <begin position="770"/>
        <end position="791"/>
    </location>
</feature>
<keyword evidence="9" id="KW-1185">Reference proteome</keyword>
<accession>A0A835L6L6</accession>
<protein>
    <recommendedName>
        <fullName evidence="7">Major facilitator superfamily (MFS) profile domain-containing protein</fullName>
    </recommendedName>
</protein>
<proteinExistence type="predicted"/>
<evidence type="ECO:0000256" key="6">
    <source>
        <dbReference type="SAM" id="Phobius"/>
    </source>
</evidence>
<feature type="transmembrane region" description="Helical" evidence="6">
    <location>
        <begin position="430"/>
        <end position="449"/>
    </location>
</feature>
<dbReference type="PANTHER" id="PTHR24064">
    <property type="entry name" value="SOLUTE CARRIER FAMILY 22 MEMBER"/>
    <property type="match status" value="1"/>
</dbReference>
<dbReference type="InterPro" id="IPR005828">
    <property type="entry name" value="MFS_sugar_transport-like"/>
</dbReference>
<feature type="transmembrane region" description="Helical" evidence="6">
    <location>
        <begin position="803"/>
        <end position="826"/>
    </location>
</feature>
<name>A0A835L6L6_SPOEX</name>
<dbReference type="Pfam" id="PF00083">
    <property type="entry name" value="Sugar_tr"/>
    <property type="match status" value="1"/>
</dbReference>
<comment type="subcellular location">
    <subcellularLocation>
        <location evidence="1">Membrane</location>
        <topology evidence="1">Multi-pass membrane protein</topology>
    </subcellularLocation>
</comment>
<evidence type="ECO:0000313" key="8">
    <source>
        <dbReference type="EMBL" id="KAF9417558.1"/>
    </source>
</evidence>
<dbReference type="InterPro" id="IPR036259">
    <property type="entry name" value="MFS_trans_sf"/>
</dbReference>
<feature type="transmembrane region" description="Helical" evidence="6">
    <location>
        <begin position="923"/>
        <end position="944"/>
    </location>
</feature>
<evidence type="ECO:0000313" key="9">
    <source>
        <dbReference type="Proteomes" id="UP000648187"/>
    </source>
</evidence>
<feature type="region of interest" description="Disordered" evidence="5">
    <location>
        <begin position="1"/>
        <end position="20"/>
    </location>
</feature>
<feature type="compositionally biased region" description="Basic and acidic residues" evidence="5">
    <location>
        <begin position="1"/>
        <end position="13"/>
    </location>
</feature>
<evidence type="ECO:0000256" key="3">
    <source>
        <dbReference type="ARBA" id="ARBA00022989"/>
    </source>
</evidence>
<evidence type="ECO:0000256" key="2">
    <source>
        <dbReference type="ARBA" id="ARBA00022692"/>
    </source>
</evidence>
<feature type="transmembrane region" description="Helical" evidence="6">
    <location>
        <begin position="278"/>
        <end position="296"/>
    </location>
</feature>
<reference evidence="8" key="1">
    <citation type="submission" date="2020-08" db="EMBL/GenBank/DDBJ databases">
        <title>Spodoptera exigua strain:BAW_Kor-Di-RS1 Genome sequencing and assembly.</title>
        <authorList>
            <person name="Kim J."/>
            <person name="Nam H.Y."/>
            <person name="Kwon M."/>
            <person name="Choi J.H."/>
            <person name="Cho S.R."/>
            <person name="Kim G.-H."/>
        </authorList>
    </citation>
    <scope>NUCLEOTIDE SEQUENCE</scope>
    <source>
        <strain evidence="8">BAW_Kor-Di-RS1</strain>
        <tissue evidence="8">Whole-body</tissue>
    </source>
</reference>
<dbReference type="PROSITE" id="PS00216">
    <property type="entry name" value="SUGAR_TRANSPORT_1"/>
    <property type="match status" value="2"/>
</dbReference>
<feature type="transmembrane region" description="Helical" evidence="6">
    <location>
        <begin position="956"/>
        <end position="977"/>
    </location>
</feature>
<dbReference type="InterPro" id="IPR020846">
    <property type="entry name" value="MFS_dom"/>
</dbReference>
<organism evidence="8 9">
    <name type="scientific">Spodoptera exigua</name>
    <name type="common">Beet armyworm</name>
    <name type="synonym">Noctua fulgens</name>
    <dbReference type="NCBI Taxonomy" id="7107"/>
    <lineage>
        <taxon>Eukaryota</taxon>
        <taxon>Metazoa</taxon>
        <taxon>Ecdysozoa</taxon>
        <taxon>Arthropoda</taxon>
        <taxon>Hexapoda</taxon>
        <taxon>Insecta</taxon>
        <taxon>Pterygota</taxon>
        <taxon>Neoptera</taxon>
        <taxon>Endopterygota</taxon>
        <taxon>Lepidoptera</taxon>
        <taxon>Glossata</taxon>
        <taxon>Ditrysia</taxon>
        <taxon>Noctuoidea</taxon>
        <taxon>Noctuidae</taxon>
        <taxon>Amphipyrinae</taxon>
        <taxon>Spodoptera</taxon>
    </lineage>
</organism>
<feature type="transmembrane region" description="Helical" evidence="6">
    <location>
        <begin position="46"/>
        <end position="65"/>
    </location>
</feature>
<feature type="domain" description="Major facilitator superfamily (MFS) profile" evidence="7">
    <location>
        <begin position="46"/>
        <end position="544"/>
    </location>
</feature>
<feature type="transmembrane region" description="Helical" evidence="6">
    <location>
        <begin position="1045"/>
        <end position="1068"/>
    </location>
</feature>
<feature type="transmembrane region" description="Helical" evidence="6">
    <location>
        <begin position="369"/>
        <end position="390"/>
    </location>
</feature>
<evidence type="ECO:0000256" key="5">
    <source>
        <dbReference type="SAM" id="MobiDB-lite"/>
    </source>
</evidence>
<dbReference type="InterPro" id="IPR011701">
    <property type="entry name" value="MFS"/>
</dbReference>
<keyword evidence="4 6" id="KW-0472">Membrane</keyword>
<feature type="transmembrane region" description="Helical" evidence="6">
    <location>
        <begin position="984"/>
        <end position="1003"/>
    </location>
</feature>
<feature type="transmembrane region" description="Helical" evidence="6">
    <location>
        <begin position="832"/>
        <end position="850"/>
    </location>
</feature>
<dbReference type="Proteomes" id="UP000648187">
    <property type="component" value="Unassembled WGS sequence"/>
</dbReference>
<dbReference type="Pfam" id="PF07690">
    <property type="entry name" value="MFS_1"/>
    <property type="match status" value="1"/>
</dbReference>
<feature type="transmembrane region" description="Helical" evidence="6">
    <location>
        <begin position="249"/>
        <end position="272"/>
    </location>
</feature>
<dbReference type="SUPFAM" id="SSF103473">
    <property type="entry name" value="MFS general substrate transporter"/>
    <property type="match status" value="2"/>
</dbReference>
<evidence type="ECO:0000256" key="1">
    <source>
        <dbReference type="ARBA" id="ARBA00004141"/>
    </source>
</evidence>
<dbReference type="InterPro" id="IPR005829">
    <property type="entry name" value="Sugar_transporter_CS"/>
</dbReference>
<feature type="transmembrane region" description="Helical" evidence="6">
    <location>
        <begin position="216"/>
        <end position="237"/>
    </location>
</feature>
<dbReference type="Gene3D" id="1.20.1250.20">
    <property type="entry name" value="MFS general substrate transporter like domains"/>
    <property type="match status" value="2"/>
</dbReference>